<dbReference type="EMBL" id="JACXVP010000012">
    <property type="protein sequence ID" value="KAG5570988.1"/>
    <property type="molecule type" value="Genomic_DNA"/>
</dbReference>
<reference evidence="1 2" key="1">
    <citation type="submission" date="2020-09" db="EMBL/GenBank/DDBJ databases">
        <title>De no assembly of potato wild relative species, Solanum commersonii.</title>
        <authorList>
            <person name="Cho K."/>
        </authorList>
    </citation>
    <scope>NUCLEOTIDE SEQUENCE [LARGE SCALE GENOMIC DNA]</scope>
    <source>
        <strain evidence="1">LZ3.2</strain>
        <tissue evidence="1">Leaf</tissue>
    </source>
</reference>
<proteinExistence type="predicted"/>
<dbReference type="Proteomes" id="UP000824120">
    <property type="component" value="Chromosome 12"/>
</dbReference>
<evidence type="ECO:0000313" key="1">
    <source>
        <dbReference type="EMBL" id="KAG5570988.1"/>
    </source>
</evidence>
<dbReference type="AlphaFoldDB" id="A0A9J5W6Z8"/>
<name>A0A9J5W6Z8_SOLCO</name>
<keyword evidence="2" id="KW-1185">Reference proteome</keyword>
<gene>
    <name evidence="1" type="ORF">H5410_060754</name>
</gene>
<sequence length="143" mass="16843">MAKLHFLYIVMTQIWVSPPKVAWHLFAFPIGEMTPTVYHLQLHINGHQYVSFKSNQIVDQILNNPIIKKNNNSIYYRKTSQSILFGQEHTKCDHIDDDIILLLLTNVRGPELYEDLTQLTKYVVTHLEKPQKKNAYYILIKVY</sequence>
<dbReference type="OrthoDB" id="1733375at2759"/>
<accession>A0A9J5W6Z8</accession>
<comment type="caution">
    <text evidence="1">The sequence shown here is derived from an EMBL/GenBank/DDBJ whole genome shotgun (WGS) entry which is preliminary data.</text>
</comment>
<protein>
    <submittedName>
        <fullName evidence="1">Uncharacterized protein</fullName>
    </submittedName>
</protein>
<evidence type="ECO:0000313" key="2">
    <source>
        <dbReference type="Proteomes" id="UP000824120"/>
    </source>
</evidence>
<organism evidence="1 2">
    <name type="scientific">Solanum commersonii</name>
    <name type="common">Commerson's wild potato</name>
    <name type="synonym">Commerson's nightshade</name>
    <dbReference type="NCBI Taxonomy" id="4109"/>
    <lineage>
        <taxon>Eukaryota</taxon>
        <taxon>Viridiplantae</taxon>
        <taxon>Streptophyta</taxon>
        <taxon>Embryophyta</taxon>
        <taxon>Tracheophyta</taxon>
        <taxon>Spermatophyta</taxon>
        <taxon>Magnoliopsida</taxon>
        <taxon>eudicotyledons</taxon>
        <taxon>Gunneridae</taxon>
        <taxon>Pentapetalae</taxon>
        <taxon>asterids</taxon>
        <taxon>lamiids</taxon>
        <taxon>Solanales</taxon>
        <taxon>Solanaceae</taxon>
        <taxon>Solanoideae</taxon>
        <taxon>Solaneae</taxon>
        <taxon>Solanum</taxon>
    </lineage>
</organism>